<reference evidence="2" key="1">
    <citation type="submission" date="2013-04" db="EMBL/GenBank/DDBJ databases">
        <title>The genome sequencing project of 58 acetic acid bacteria.</title>
        <authorList>
            <person name="Okamoto-Kainuma A."/>
            <person name="Ishikawa M."/>
            <person name="Umino S."/>
            <person name="Koizumi Y."/>
            <person name="Shiwa Y."/>
            <person name="Yoshikawa H."/>
            <person name="Matsutani M."/>
            <person name="Matsushita K."/>
        </authorList>
    </citation>
    <scope>NUCLEOTIDE SEQUENCE</scope>
    <source>
        <strain evidence="2">DSM 15669</strain>
    </source>
</reference>
<dbReference type="SUPFAM" id="SSF89392">
    <property type="entry name" value="Prokaryotic lipoproteins and lipoprotein localization factors"/>
    <property type="match status" value="1"/>
</dbReference>
<dbReference type="EMBL" id="BAQD01000017">
    <property type="protein sequence ID" value="GBQ07005.1"/>
    <property type="molecule type" value="Genomic_DNA"/>
</dbReference>
<keyword evidence="1" id="KW-0732">Signal</keyword>
<sequence length="164" mass="18088">MAETILTHLGQVPERDNHFRETHSVRALKAPLKSSGILRFRAPDHIEKITTAPIHDTLIMEGDAVQIHHGKSPARTLPLHITPVLELMAATIRGPLQGNTALLKQFYSLSAQGDPASWTLTMTPRTSEVAHMVHIVQMTGHNNAIESIHLIQANNDVTDTIITH</sequence>
<evidence type="ECO:0000313" key="3">
    <source>
        <dbReference type="Proteomes" id="UP001062901"/>
    </source>
</evidence>
<dbReference type="Gene3D" id="2.50.20.10">
    <property type="entry name" value="Lipoprotein localisation LolA/LolB/LppX"/>
    <property type="match status" value="1"/>
</dbReference>
<proteinExistence type="predicted"/>
<keyword evidence="3" id="KW-1185">Reference proteome</keyword>
<organism evidence="2 3">
    <name type="scientific">Saccharibacter floricola DSM 15669</name>
    <dbReference type="NCBI Taxonomy" id="1123227"/>
    <lineage>
        <taxon>Bacteria</taxon>
        <taxon>Pseudomonadati</taxon>
        <taxon>Pseudomonadota</taxon>
        <taxon>Alphaproteobacteria</taxon>
        <taxon>Acetobacterales</taxon>
        <taxon>Acetobacteraceae</taxon>
        <taxon>Saccharibacter</taxon>
    </lineage>
</organism>
<dbReference type="Pfam" id="PF19574">
    <property type="entry name" value="LolA_3"/>
    <property type="match status" value="1"/>
</dbReference>
<protein>
    <submittedName>
        <fullName evidence="2">Fatty acyl CoA synthetase</fullName>
    </submittedName>
</protein>
<dbReference type="InterPro" id="IPR004564">
    <property type="entry name" value="OM_lipoprot_carrier_LolA-like"/>
</dbReference>
<evidence type="ECO:0000256" key="1">
    <source>
        <dbReference type="ARBA" id="ARBA00022729"/>
    </source>
</evidence>
<evidence type="ECO:0000313" key="2">
    <source>
        <dbReference type="EMBL" id="GBQ07005.1"/>
    </source>
</evidence>
<dbReference type="InterPro" id="IPR029046">
    <property type="entry name" value="LolA/LolB/LppX"/>
</dbReference>
<accession>A0ABQ0NZ03</accession>
<name>A0ABQ0NZ03_9PROT</name>
<comment type="caution">
    <text evidence="2">The sequence shown here is derived from an EMBL/GenBank/DDBJ whole genome shotgun (WGS) entry which is preliminary data.</text>
</comment>
<dbReference type="Proteomes" id="UP001062901">
    <property type="component" value="Unassembled WGS sequence"/>
</dbReference>
<gene>
    <name evidence="2" type="ORF">AA15669_1191</name>
</gene>